<keyword evidence="3" id="KW-1185">Reference proteome</keyword>
<dbReference type="AlphaFoldDB" id="A0A345C362"/>
<feature type="transmembrane region" description="Helical" evidence="1">
    <location>
        <begin position="69"/>
        <end position="87"/>
    </location>
</feature>
<feature type="transmembrane region" description="Helical" evidence="1">
    <location>
        <begin position="93"/>
        <end position="115"/>
    </location>
</feature>
<organism evidence="2 3">
    <name type="scientific">Salicibibacter kimchii</name>
    <dbReference type="NCBI Taxonomy" id="2099786"/>
    <lineage>
        <taxon>Bacteria</taxon>
        <taxon>Bacillati</taxon>
        <taxon>Bacillota</taxon>
        <taxon>Bacilli</taxon>
        <taxon>Bacillales</taxon>
        <taxon>Bacillaceae</taxon>
        <taxon>Salicibibacter</taxon>
    </lineage>
</organism>
<feature type="transmembrane region" description="Helical" evidence="1">
    <location>
        <begin position="158"/>
        <end position="174"/>
    </location>
</feature>
<protein>
    <submittedName>
        <fullName evidence="2">Metal-dependent hydrolase</fullName>
    </submittedName>
</protein>
<accession>A0A345C362</accession>
<evidence type="ECO:0000313" key="2">
    <source>
        <dbReference type="EMBL" id="AXF57643.1"/>
    </source>
</evidence>
<name>A0A345C362_9BACI</name>
<keyword evidence="1" id="KW-0472">Membrane</keyword>
<sequence>MDTASHVVMGVGIAGLATLDPVIAENPATMQAVAIGAIIGSQAPDFDTVLKMKNNASYITNHRGATHSIPAVLLWSIVISVVIYLFLPAASLFHLWIWTFLAVAIHVFVDIFNAYGTKALAPIKNKWIAIGSINIFDPFMFILHIAGMLLWLAGMDPGYTFLSIYMILAVYYVWRMKVRNGVIRHARRLHPHATHIFISPTYRWSEFHLVIRTQDYLHVATWKKKSIHYLESYLFEPIPNDPIIEAALEDQNLSAFLSFSPTYRWGIEEYPFGYDVIFTDLRYRSAGYYPFVSVVRLNRDLTITGSYTGWIYDLEKLEYKLQTSRRSKKKKRARLLNAT</sequence>
<dbReference type="Proteomes" id="UP000252100">
    <property type="component" value="Chromosome"/>
</dbReference>
<reference evidence="2 3" key="1">
    <citation type="journal article" date="2018" name="J. Microbiol.">
        <title>Salicibibacter kimchii gen. nov., sp. nov., a moderately halophilic and alkalitolerant bacterium in the family Bacillaceae, isolated from kimchi.</title>
        <authorList>
            <person name="Jang J.Y."/>
            <person name="Oh Y.J."/>
            <person name="Lim S.K."/>
            <person name="Park H.K."/>
            <person name="Lee C."/>
            <person name="Kim J.Y."/>
            <person name="Lee M.A."/>
            <person name="Choi H.J."/>
        </authorList>
    </citation>
    <scope>NUCLEOTIDE SEQUENCE [LARGE SCALE GENOMIC DNA]</scope>
    <source>
        <strain evidence="2 3">NKC1-1</strain>
    </source>
</reference>
<dbReference type="PANTHER" id="PTHR40031:SF1">
    <property type="entry name" value="MEMBRANE-BOUND METAL-DEPENDENT HYDROLASE"/>
    <property type="match status" value="1"/>
</dbReference>
<dbReference type="EMBL" id="CP031092">
    <property type="protein sequence ID" value="AXF57643.1"/>
    <property type="molecule type" value="Genomic_DNA"/>
</dbReference>
<dbReference type="InterPro" id="IPR053170">
    <property type="entry name" value="Transcription_regulator"/>
</dbReference>
<evidence type="ECO:0000313" key="3">
    <source>
        <dbReference type="Proteomes" id="UP000252100"/>
    </source>
</evidence>
<dbReference type="InterPro" id="IPR007404">
    <property type="entry name" value="YdjM-like"/>
</dbReference>
<gene>
    <name evidence="2" type="ORF">DT065_17720</name>
</gene>
<keyword evidence="2" id="KW-0378">Hydrolase</keyword>
<dbReference type="RefSeq" id="WP_114375653.1">
    <property type="nucleotide sequence ID" value="NZ_CP031092.1"/>
</dbReference>
<keyword evidence="1" id="KW-1133">Transmembrane helix</keyword>
<dbReference type="OrthoDB" id="110250at2"/>
<dbReference type="PANTHER" id="PTHR40031">
    <property type="entry name" value="HYPOTHETICAL MEMBRANE SPANNING PROTEIN"/>
    <property type="match status" value="1"/>
</dbReference>
<evidence type="ECO:0000256" key="1">
    <source>
        <dbReference type="SAM" id="Phobius"/>
    </source>
</evidence>
<feature type="transmembrane region" description="Helical" evidence="1">
    <location>
        <begin position="127"/>
        <end position="152"/>
    </location>
</feature>
<dbReference type="KEGG" id="rue:DT065_17720"/>
<proteinExistence type="predicted"/>
<keyword evidence="1" id="KW-0812">Transmembrane</keyword>
<dbReference type="GO" id="GO:0016787">
    <property type="term" value="F:hydrolase activity"/>
    <property type="evidence" value="ECO:0007669"/>
    <property type="project" value="UniProtKB-KW"/>
</dbReference>
<dbReference type="Pfam" id="PF04307">
    <property type="entry name" value="YdjM"/>
    <property type="match status" value="1"/>
</dbReference>